<dbReference type="GO" id="GO:0004888">
    <property type="term" value="F:transmembrane signaling receptor activity"/>
    <property type="evidence" value="ECO:0007669"/>
    <property type="project" value="InterPro"/>
</dbReference>
<dbReference type="InterPro" id="IPR006202">
    <property type="entry name" value="Neur_chan_lig-bd"/>
</dbReference>
<dbReference type="PROSITE" id="PS00236">
    <property type="entry name" value="NEUROTR_ION_CHANNEL"/>
    <property type="match status" value="1"/>
</dbReference>
<dbReference type="InterPro" id="IPR036734">
    <property type="entry name" value="Neur_chan_lig-bd_sf"/>
</dbReference>
<protein>
    <submittedName>
        <fullName evidence="7">Neuronal acetylcholine receptor subunit alpha-9</fullName>
    </submittedName>
</protein>
<evidence type="ECO:0000256" key="5">
    <source>
        <dbReference type="SAM" id="Phobius"/>
    </source>
</evidence>
<dbReference type="InterPro" id="IPR006201">
    <property type="entry name" value="Neur_channel"/>
</dbReference>
<dbReference type="EMBL" id="JAIZAY010000002">
    <property type="protein sequence ID" value="KAJ8047711.1"/>
    <property type="molecule type" value="Genomic_DNA"/>
</dbReference>
<dbReference type="SUPFAM" id="SSF90112">
    <property type="entry name" value="Neurotransmitter-gated ion-channel transmembrane pore"/>
    <property type="match status" value="1"/>
</dbReference>
<dbReference type="Proteomes" id="UP001152320">
    <property type="component" value="Chromosome 2"/>
</dbReference>
<keyword evidence="7" id="KW-0675">Receptor</keyword>
<dbReference type="InterPro" id="IPR036719">
    <property type="entry name" value="Neuro-gated_channel_TM_sf"/>
</dbReference>
<comment type="caution">
    <text evidence="7">The sequence shown here is derived from an EMBL/GenBank/DDBJ whole genome shotgun (WGS) entry which is preliminary data.</text>
</comment>
<sequence length="296" mass="34042">MDKDSNNFHEETNVAKLFHNGTIQWYTLAMTTSYCRVDVQHFPFDKQMCELTFTTWLYQTSEVQIFCLIDDIIHNESYKKYKKPSGVWDFKISNPLVGNASYDCSTCYDQEQSYVQYNLILTRTNHLWYMINYMFPCIVLSTMTIIIPFLSHKKGVDASSFGLTCVLTLFVFLTFLFTQLPATGPPGIGFYVVLLIVQAVIATVYVTAKVPKEEAEDQADSTSEISGDSGGDRLREIQNPIYRRLVSFCILATSIFKTLKRYLYKNPWKMVTIVTNICSCIVFCAILISWSDIERE</sequence>
<dbReference type="InterPro" id="IPR018000">
    <property type="entry name" value="Neurotransmitter_ion_chnl_CS"/>
</dbReference>
<accession>A0A9Q1CLW3</accession>
<dbReference type="Gene3D" id="2.70.170.10">
    <property type="entry name" value="Neurotransmitter-gated ion-channel ligand-binding domain"/>
    <property type="match status" value="1"/>
</dbReference>
<dbReference type="SUPFAM" id="SSF63712">
    <property type="entry name" value="Nicotinic receptor ligand binding domain-like"/>
    <property type="match status" value="1"/>
</dbReference>
<reference evidence="7" key="1">
    <citation type="submission" date="2021-10" db="EMBL/GenBank/DDBJ databases">
        <title>Tropical sea cucumber genome reveals ecological adaptation and Cuvierian tubules defense mechanism.</title>
        <authorList>
            <person name="Chen T."/>
        </authorList>
    </citation>
    <scope>NUCLEOTIDE SEQUENCE</scope>
    <source>
        <strain evidence="7">Nanhai2018</strain>
        <tissue evidence="7">Muscle</tissue>
    </source>
</reference>
<feature type="transmembrane region" description="Helical" evidence="5">
    <location>
        <begin position="188"/>
        <end position="208"/>
    </location>
</feature>
<feature type="domain" description="Neurotransmitter-gated ion-channel ligand-binding" evidence="6">
    <location>
        <begin position="9"/>
        <end position="124"/>
    </location>
</feature>
<evidence type="ECO:0000256" key="1">
    <source>
        <dbReference type="ARBA" id="ARBA00004141"/>
    </source>
</evidence>
<keyword evidence="2 5" id="KW-0812">Transmembrane</keyword>
<name>A0A9Q1CLW3_HOLLE</name>
<evidence type="ECO:0000256" key="3">
    <source>
        <dbReference type="ARBA" id="ARBA00022989"/>
    </source>
</evidence>
<keyword evidence="8" id="KW-1185">Reference proteome</keyword>
<evidence type="ECO:0000256" key="4">
    <source>
        <dbReference type="ARBA" id="ARBA00023136"/>
    </source>
</evidence>
<feature type="transmembrane region" description="Helical" evidence="5">
    <location>
        <begin position="271"/>
        <end position="290"/>
    </location>
</feature>
<dbReference type="Pfam" id="PF02931">
    <property type="entry name" value="Neur_chan_LBD"/>
    <property type="match status" value="1"/>
</dbReference>
<feature type="transmembrane region" description="Helical" evidence="5">
    <location>
        <begin position="127"/>
        <end position="149"/>
    </location>
</feature>
<feature type="transmembrane region" description="Helical" evidence="5">
    <location>
        <begin position="161"/>
        <end position="182"/>
    </location>
</feature>
<comment type="subcellular location">
    <subcellularLocation>
        <location evidence="1">Membrane</location>
        <topology evidence="1">Multi-pass membrane protein</topology>
    </subcellularLocation>
</comment>
<evidence type="ECO:0000256" key="2">
    <source>
        <dbReference type="ARBA" id="ARBA00022692"/>
    </source>
</evidence>
<dbReference type="GO" id="GO:0016020">
    <property type="term" value="C:membrane"/>
    <property type="evidence" value="ECO:0007669"/>
    <property type="project" value="UniProtKB-SubCell"/>
</dbReference>
<evidence type="ECO:0000259" key="6">
    <source>
        <dbReference type="Pfam" id="PF02931"/>
    </source>
</evidence>
<dbReference type="PANTHER" id="PTHR18945">
    <property type="entry name" value="NEUROTRANSMITTER GATED ION CHANNEL"/>
    <property type="match status" value="1"/>
</dbReference>
<dbReference type="GO" id="GO:0005230">
    <property type="term" value="F:extracellular ligand-gated monoatomic ion channel activity"/>
    <property type="evidence" value="ECO:0007669"/>
    <property type="project" value="InterPro"/>
</dbReference>
<dbReference type="InterPro" id="IPR038050">
    <property type="entry name" value="Neuro_actylchol_rec"/>
</dbReference>
<dbReference type="AlphaFoldDB" id="A0A9Q1CLW3"/>
<organism evidence="7 8">
    <name type="scientific">Holothuria leucospilota</name>
    <name type="common">Black long sea cucumber</name>
    <name type="synonym">Mertensiothuria leucospilota</name>
    <dbReference type="NCBI Taxonomy" id="206669"/>
    <lineage>
        <taxon>Eukaryota</taxon>
        <taxon>Metazoa</taxon>
        <taxon>Echinodermata</taxon>
        <taxon>Eleutherozoa</taxon>
        <taxon>Echinozoa</taxon>
        <taxon>Holothuroidea</taxon>
        <taxon>Aspidochirotacea</taxon>
        <taxon>Aspidochirotida</taxon>
        <taxon>Holothuriidae</taxon>
        <taxon>Holothuria</taxon>
    </lineage>
</organism>
<dbReference type="OrthoDB" id="5975154at2759"/>
<evidence type="ECO:0000313" key="7">
    <source>
        <dbReference type="EMBL" id="KAJ8047711.1"/>
    </source>
</evidence>
<proteinExistence type="predicted"/>
<keyword evidence="3 5" id="KW-1133">Transmembrane helix</keyword>
<keyword evidence="4 5" id="KW-0472">Membrane</keyword>
<gene>
    <name evidence="7" type="ORF">HOLleu_06774</name>
</gene>
<dbReference type="Gene3D" id="1.20.58.390">
    <property type="entry name" value="Neurotransmitter-gated ion-channel transmembrane domain"/>
    <property type="match status" value="1"/>
</dbReference>
<evidence type="ECO:0000313" key="8">
    <source>
        <dbReference type="Proteomes" id="UP001152320"/>
    </source>
</evidence>